<dbReference type="SMART" id="SM00327">
    <property type="entry name" value="VWA"/>
    <property type="match status" value="1"/>
</dbReference>
<evidence type="ECO:0000313" key="5">
    <source>
        <dbReference type="Proteomes" id="UP000295367"/>
    </source>
</evidence>
<feature type="compositionally biased region" description="Polar residues" evidence="1">
    <location>
        <begin position="551"/>
        <end position="560"/>
    </location>
</feature>
<sequence>MISMGELSQLEWRNAWWGWLMLQPLAMLVLLKLKRAKVLHYADNHLHPWVMRGNFGLKQGVGRSLIFLFAWFLLACAAAGPRLPIINTSGQKTPSYHQHTIDMMVVLDVSPSMQANDISPNRLQRAKLELQDLIPQLHGERIGLIAFSGSAGLVMPLTGDYSAFQYYLHLAEPGLFEVPGSAIAASLELARKKLLQEKAGGRAILLITDAEASAFSGAQGVALLESAKQLKKNRIPLYILGVGTKSGASIPLADGGVVEQDGVPVISRLDQPGFTSIAELTNGKFAQVEDGDADWQKIYEKGILTIPGSKLPAENVHAWQELYPWFLILSLVLFTWYFFPFRLNRPKPVAAAVMLVLVLSVSNYGTSKAYAAESDWQEAYSAYRQKNYTLAQTLYTQLHGFEARMGEGAAAYRRKDYHYAVKQFSSALLQAKDIKQREKALFNLGNSYFQAGNYRASSDAYLGVLSYALGNPSARANLALSAGMLAKQVKLDKYSEGILGRRGSQTGGDVGRDIGDVPVSMEPAAVEKSPIVRSDNEQLASSEAKLRQGGKSDNQRSPSNAVEADRLYRSALKKLELVADKPMDLQKELMKLEGMKDAAPPGEMLPW</sequence>
<feature type="domain" description="VWFA" evidence="3">
    <location>
        <begin position="102"/>
        <end position="243"/>
    </location>
</feature>
<dbReference type="Gene3D" id="1.25.40.10">
    <property type="entry name" value="Tetratricopeptide repeat domain"/>
    <property type="match status" value="1"/>
</dbReference>
<dbReference type="PROSITE" id="PS50234">
    <property type="entry name" value="VWFA"/>
    <property type="match status" value="1"/>
</dbReference>
<dbReference type="RefSeq" id="WP_165923015.1">
    <property type="nucleotide sequence ID" value="NZ_BHVT01000007.1"/>
</dbReference>
<accession>A0A4R3XY01</accession>
<evidence type="ECO:0000259" key="3">
    <source>
        <dbReference type="PROSITE" id="PS50234"/>
    </source>
</evidence>
<dbReference type="PANTHER" id="PTHR22550">
    <property type="entry name" value="SPORE GERMINATION PROTEIN"/>
    <property type="match status" value="1"/>
</dbReference>
<proteinExistence type="predicted"/>
<dbReference type="InterPro" id="IPR036465">
    <property type="entry name" value="vWFA_dom_sf"/>
</dbReference>
<dbReference type="SUPFAM" id="SSF53300">
    <property type="entry name" value="vWA-like"/>
    <property type="match status" value="1"/>
</dbReference>
<protein>
    <submittedName>
        <fullName evidence="4">Ca-activated chloride channel family protein</fullName>
    </submittedName>
</protein>
<keyword evidence="2" id="KW-0812">Transmembrane</keyword>
<dbReference type="Proteomes" id="UP000295367">
    <property type="component" value="Unassembled WGS sequence"/>
</dbReference>
<dbReference type="InterPro" id="IPR050768">
    <property type="entry name" value="UPF0353/GerABKA_families"/>
</dbReference>
<keyword evidence="2" id="KW-0472">Membrane</keyword>
<dbReference type="InterPro" id="IPR011990">
    <property type="entry name" value="TPR-like_helical_dom_sf"/>
</dbReference>
<feature type="transmembrane region" description="Helical" evidence="2">
    <location>
        <begin position="16"/>
        <end position="33"/>
    </location>
</feature>
<dbReference type="EMBL" id="SMCO01000020">
    <property type="protein sequence ID" value="TCV82533.1"/>
    <property type="molecule type" value="Genomic_DNA"/>
</dbReference>
<dbReference type="PANTHER" id="PTHR22550:SF14">
    <property type="entry name" value="VWFA DOMAIN-CONTAINING PROTEIN"/>
    <property type="match status" value="1"/>
</dbReference>
<comment type="caution">
    <text evidence="4">The sequence shown here is derived from an EMBL/GenBank/DDBJ whole genome shotgun (WGS) entry which is preliminary data.</text>
</comment>
<gene>
    <name evidence="4" type="ORF">EDC63_12027</name>
</gene>
<keyword evidence="2" id="KW-1133">Transmembrane helix</keyword>
<dbReference type="SUPFAM" id="SSF48452">
    <property type="entry name" value="TPR-like"/>
    <property type="match status" value="1"/>
</dbReference>
<dbReference type="Pfam" id="PF13519">
    <property type="entry name" value="VWA_2"/>
    <property type="match status" value="1"/>
</dbReference>
<evidence type="ECO:0000256" key="2">
    <source>
        <dbReference type="SAM" id="Phobius"/>
    </source>
</evidence>
<dbReference type="Gene3D" id="3.40.50.410">
    <property type="entry name" value="von Willebrand factor, type A domain"/>
    <property type="match status" value="1"/>
</dbReference>
<feature type="transmembrane region" description="Helical" evidence="2">
    <location>
        <begin position="61"/>
        <end position="80"/>
    </location>
</feature>
<keyword evidence="5" id="KW-1185">Reference proteome</keyword>
<evidence type="ECO:0000256" key="1">
    <source>
        <dbReference type="SAM" id="MobiDB-lite"/>
    </source>
</evidence>
<evidence type="ECO:0000313" key="4">
    <source>
        <dbReference type="EMBL" id="TCV82533.1"/>
    </source>
</evidence>
<feature type="region of interest" description="Disordered" evidence="1">
    <location>
        <begin position="532"/>
        <end position="564"/>
    </location>
</feature>
<dbReference type="InterPro" id="IPR002035">
    <property type="entry name" value="VWF_A"/>
</dbReference>
<dbReference type="AlphaFoldDB" id="A0A4R3XY01"/>
<reference evidence="4 5" key="1">
    <citation type="submission" date="2019-03" db="EMBL/GenBank/DDBJ databases">
        <title>Genomic Encyclopedia of Type Strains, Phase IV (KMG-IV): sequencing the most valuable type-strain genomes for metagenomic binning, comparative biology and taxonomic classification.</title>
        <authorList>
            <person name="Goeker M."/>
        </authorList>
    </citation>
    <scope>NUCLEOTIDE SEQUENCE [LARGE SCALE GENOMIC DNA]</scope>
    <source>
        <strain evidence="4 5">DSM 100309</strain>
    </source>
</reference>
<organism evidence="4 5">
    <name type="scientific">Sulfurirhabdus autotrophica</name>
    <dbReference type="NCBI Taxonomy" id="1706046"/>
    <lineage>
        <taxon>Bacteria</taxon>
        <taxon>Pseudomonadati</taxon>
        <taxon>Pseudomonadota</taxon>
        <taxon>Betaproteobacteria</taxon>
        <taxon>Nitrosomonadales</taxon>
        <taxon>Sulfuricellaceae</taxon>
        <taxon>Sulfurirhabdus</taxon>
    </lineage>
</organism>
<name>A0A4R3XY01_9PROT</name>